<evidence type="ECO:0000313" key="9">
    <source>
        <dbReference type="EMBL" id="CAF3955275.1"/>
    </source>
</evidence>
<name>A0A814VQ21_9BILA</name>
<dbReference type="EMBL" id="CAJNOQ010008204">
    <property type="protein sequence ID" value="CAF1190998.1"/>
    <property type="molecule type" value="Genomic_DNA"/>
</dbReference>
<keyword evidence="4" id="KW-0963">Cytoplasm</keyword>
<comment type="similarity">
    <text evidence="2">Belongs to the SCC3 family.</text>
</comment>
<feature type="region of interest" description="Disordered" evidence="5">
    <location>
        <begin position="480"/>
        <end position="546"/>
    </location>
</feature>
<dbReference type="EMBL" id="CAJOBC010008205">
    <property type="protein sequence ID" value="CAF3955275.1"/>
    <property type="molecule type" value="Genomic_DNA"/>
</dbReference>
<dbReference type="GO" id="GO:0006897">
    <property type="term" value="P:endocytosis"/>
    <property type="evidence" value="ECO:0007669"/>
    <property type="project" value="InterPro"/>
</dbReference>
<dbReference type="SUPFAM" id="SSF49447">
    <property type="entry name" value="Second domain of Mu2 adaptin subunit (ap50) of ap2 adaptor"/>
    <property type="match status" value="1"/>
</dbReference>
<comment type="similarity">
    <text evidence="3">Belongs to the Stoned B family.</text>
</comment>
<organism evidence="8 10">
    <name type="scientific">Didymodactylos carnosus</name>
    <dbReference type="NCBI Taxonomy" id="1234261"/>
    <lineage>
        <taxon>Eukaryota</taxon>
        <taxon>Metazoa</taxon>
        <taxon>Spiralia</taxon>
        <taxon>Gnathifera</taxon>
        <taxon>Rotifera</taxon>
        <taxon>Eurotatoria</taxon>
        <taxon>Bdelloidea</taxon>
        <taxon>Philodinida</taxon>
        <taxon>Philodinidae</taxon>
        <taxon>Didymodactylos</taxon>
    </lineage>
</organism>
<dbReference type="GO" id="GO:0005737">
    <property type="term" value="C:cytoplasm"/>
    <property type="evidence" value="ECO:0007669"/>
    <property type="project" value="UniProtKB-SubCell"/>
</dbReference>
<evidence type="ECO:0000256" key="5">
    <source>
        <dbReference type="SAM" id="MobiDB-lite"/>
    </source>
</evidence>
<dbReference type="GO" id="GO:0000785">
    <property type="term" value="C:chromatin"/>
    <property type="evidence" value="ECO:0007669"/>
    <property type="project" value="TreeGrafter"/>
</dbReference>
<dbReference type="Pfam" id="PF00928">
    <property type="entry name" value="Adap_comp_sub"/>
    <property type="match status" value="1"/>
</dbReference>
<evidence type="ECO:0000259" key="6">
    <source>
        <dbReference type="PROSITE" id="PS51070"/>
    </source>
</evidence>
<dbReference type="InterPro" id="IPR028565">
    <property type="entry name" value="MHD"/>
</dbReference>
<dbReference type="Gene3D" id="2.60.40.1170">
    <property type="entry name" value="Mu homology domain, subdomain B"/>
    <property type="match status" value="1"/>
</dbReference>
<dbReference type="InterPro" id="IPR036168">
    <property type="entry name" value="AP2_Mu_C_sf"/>
</dbReference>
<dbReference type="PANTHER" id="PTHR11199:SF0">
    <property type="entry name" value="LD34181P-RELATED"/>
    <property type="match status" value="1"/>
</dbReference>
<dbReference type="Proteomes" id="UP000663829">
    <property type="component" value="Unassembled WGS sequence"/>
</dbReference>
<evidence type="ECO:0000259" key="7">
    <source>
        <dbReference type="PROSITE" id="PS51072"/>
    </source>
</evidence>
<feature type="compositionally biased region" description="Low complexity" evidence="5">
    <location>
        <begin position="519"/>
        <end position="532"/>
    </location>
</feature>
<feature type="region of interest" description="Disordered" evidence="5">
    <location>
        <begin position="576"/>
        <end position="596"/>
    </location>
</feature>
<feature type="domain" description="SHD" evidence="6">
    <location>
        <begin position="629"/>
        <end position="794"/>
    </location>
</feature>
<reference evidence="8" key="1">
    <citation type="submission" date="2021-02" db="EMBL/GenBank/DDBJ databases">
        <authorList>
            <person name="Nowell W R."/>
        </authorList>
    </citation>
    <scope>NUCLEOTIDE SEQUENCE</scope>
</reference>
<evidence type="ECO:0000256" key="1">
    <source>
        <dbReference type="ARBA" id="ARBA00004496"/>
    </source>
</evidence>
<feature type="region of interest" description="Disordered" evidence="5">
    <location>
        <begin position="1148"/>
        <end position="1199"/>
    </location>
</feature>
<evidence type="ECO:0000256" key="2">
    <source>
        <dbReference type="ARBA" id="ARBA00005486"/>
    </source>
</evidence>
<dbReference type="PANTHER" id="PTHR11199">
    <property type="entry name" value="STROMAL ANTIGEN"/>
    <property type="match status" value="1"/>
</dbReference>
<evidence type="ECO:0000256" key="4">
    <source>
        <dbReference type="ARBA" id="ARBA00022490"/>
    </source>
</evidence>
<dbReference type="GO" id="GO:0005634">
    <property type="term" value="C:nucleus"/>
    <property type="evidence" value="ECO:0007669"/>
    <property type="project" value="TreeGrafter"/>
</dbReference>
<feature type="compositionally biased region" description="Low complexity" evidence="5">
    <location>
        <begin position="1190"/>
        <end position="1199"/>
    </location>
</feature>
<dbReference type="InterPro" id="IPR013721">
    <property type="entry name" value="STAG"/>
</dbReference>
<dbReference type="InterPro" id="IPR039662">
    <property type="entry name" value="Cohesin_Scc3/SA"/>
</dbReference>
<dbReference type="GO" id="GO:0008278">
    <property type="term" value="C:cohesin complex"/>
    <property type="evidence" value="ECO:0007669"/>
    <property type="project" value="TreeGrafter"/>
</dbReference>
<feature type="compositionally biased region" description="Low complexity" evidence="5">
    <location>
        <begin position="1150"/>
        <end position="1162"/>
    </location>
</feature>
<feature type="non-terminal residue" evidence="8">
    <location>
        <position position="1"/>
    </location>
</feature>
<dbReference type="Proteomes" id="UP000681722">
    <property type="component" value="Unassembled WGS sequence"/>
</dbReference>
<comment type="caution">
    <text evidence="8">The sequence shown here is derived from an EMBL/GenBank/DDBJ whole genome shotgun (WGS) entry which is preliminary data.</text>
</comment>
<gene>
    <name evidence="8" type="ORF">GPM918_LOCUS23207</name>
    <name evidence="9" type="ORF">SRO942_LOCUS23206</name>
</gene>
<dbReference type="Pfam" id="PF08514">
    <property type="entry name" value="STAG"/>
    <property type="match status" value="1"/>
</dbReference>
<comment type="subcellular location">
    <subcellularLocation>
        <location evidence="1">Cytoplasm</location>
    </subcellularLocation>
</comment>
<dbReference type="PROSITE" id="PS51070">
    <property type="entry name" value="SHD"/>
    <property type="match status" value="1"/>
</dbReference>
<dbReference type="PROSITE" id="PS51072">
    <property type="entry name" value="MHD"/>
    <property type="match status" value="1"/>
</dbReference>
<evidence type="ECO:0000313" key="8">
    <source>
        <dbReference type="EMBL" id="CAF1190998.1"/>
    </source>
</evidence>
<evidence type="ECO:0000256" key="3">
    <source>
        <dbReference type="ARBA" id="ARBA00005579"/>
    </source>
</evidence>
<keyword evidence="10" id="KW-1185">Reference proteome</keyword>
<sequence length="1404" mass="160092">MTSSNVSIPSTFADAFGFDDNSSKMASFPAITNGNIKHISDPFSNHYDQNTPTTPADIDPFGVSGNIKLSASSQKFDDSPFTVDNFATVTNDEKTKENDEESIRPRNGKEALLSTNWAAYQQSLSARSQESMLNTLDKQTDVITNISLDPSQFQQQQQFKHTSNGIPSLQQQLLSSDMFGIPQSRSINLMNPFLVPTTVTSTENTNQISPIDLLFDLNVDPGTLAGKSNVDTVSSQVQSSYDLLGLNHPHQEQQSKVLKSDSLNNLTNTSSSVPKTIASASSLKNLVQPSKHQQPSSLTLLHLDTSNTSLTSGNAATPFDDKFLDWITESDDLMCSVDPKLLGSSKKVDINMVKSTEDLLGSIHKPIPTVTSSLPPQQQPLSTLKESPFELGLPTIPPTTVALRRPSLENLPKILIHEATNEMDDSNVVPDDYFAANKESSRLSKTIPIKKPTVSDESEDDDEDLPKQMIFSIDEKHKQNLTTSSVGPIPLLPPPPSPSQMKKDMVISMTHNNKKSKTAASSRDASSSSSPAENEEDDNDPLSMFRTKSLKNRKTDVLQKTSIDLINDWFTDDNDTKTEERQISIPQTDKVPTSPTSPPPIYLYEEDDGLPLEPYHNDINELQLQQLNGWLLYVRTPLRQKDLYKSTFQRISETRAWQECYVRICSDENKLRLYLPQTIEQPFAEIELQSYYQLTKFNLQQYDQYTKIHTIKLFEANYRELPQVRIERLVTLPEKLIRKFTRPNKPQQFLLDHANCVQQEIIKFGQLNHSYLKKFSIILEDLFWKIPVLRNRVQKHLKEEITIKIIDEYQANIDRYRHISSHKSRTRIYILAFLNGYSPIVEIGINDWFRHGKEINKRSEIISNKTLQEYWIKPEQCEVSAIINKEEYENTHLLKLIPPDSQKLEIMRFRTRPRQNIELPLQVYCFMSVLQRQVSIRIELIVSSFFNRNLLSKVIDVATSSKDDNSDDYCPCQDIQIRFPMPDSWVYMFRVEKRFRYGAIHSVRRKAGKIKGLDRFMVHRGDSTPVFMATTSGTAKYEQAFRSIVWRIDQLPKKDQGAYKTHAFQCNLSIPTFDPIPEKYEPNAEVEYSMAQAFVSQCQIRSVAVPNAEEPPEKWVRSKTKFSYTVEIEYAFKDEEVKEFLPVEIEMKEQSMSQSENENNSETDTRGTTASSIIHGGRSTSASIRASGDDASTSSFDTSSFTTANNSTLPLEKSYYHMLLAGKVQIQTLVDQWIELYQGERDQALIELMQFFLDSSGCKGRLTPQMYLKMEHVDMLRAMTEHFEEDSSEYPIVMSGLQFKKFRLSFCEFVTMLIKQCSYTIIYDQYMIDNLVTLLTALSDSAVRAFRHTGTLAVLKVMTALVDIALTISIQKDSCQRQYESERQKSTVRRAADRMENLMAKRKE</sequence>
<accession>A0A814VQ21</accession>
<feature type="compositionally biased region" description="Polar residues" evidence="5">
    <location>
        <begin position="584"/>
        <end position="594"/>
    </location>
</feature>
<proteinExistence type="inferred from homology"/>
<protein>
    <submittedName>
        <fullName evidence="8">Uncharacterized protein</fullName>
    </submittedName>
</protein>
<dbReference type="GO" id="GO:0007062">
    <property type="term" value="P:sister chromatid cohesion"/>
    <property type="evidence" value="ECO:0007669"/>
    <property type="project" value="TreeGrafter"/>
</dbReference>
<dbReference type="InterPro" id="IPR012320">
    <property type="entry name" value="SHD_dom"/>
</dbReference>
<evidence type="ECO:0000313" key="10">
    <source>
        <dbReference type="Proteomes" id="UP000663829"/>
    </source>
</evidence>
<dbReference type="OrthoDB" id="498590at2759"/>
<feature type="compositionally biased region" description="Polar residues" evidence="5">
    <location>
        <begin position="1166"/>
        <end position="1184"/>
    </location>
</feature>
<dbReference type="GO" id="GO:0003682">
    <property type="term" value="F:chromatin binding"/>
    <property type="evidence" value="ECO:0007669"/>
    <property type="project" value="TreeGrafter"/>
</dbReference>
<feature type="domain" description="MHD" evidence="7">
    <location>
        <begin position="798"/>
        <end position="1129"/>
    </location>
</feature>